<organism evidence="2">
    <name type="scientific">viral metagenome</name>
    <dbReference type="NCBI Taxonomy" id="1070528"/>
    <lineage>
        <taxon>unclassified sequences</taxon>
        <taxon>metagenomes</taxon>
        <taxon>organismal metagenomes</taxon>
    </lineage>
</organism>
<evidence type="ECO:0000256" key="1">
    <source>
        <dbReference type="SAM" id="Coils"/>
    </source>
</evidence>
<reference evidence="2" key="1">
    <citation type="journal article" date="2020" name="Nature">
        <title>Giant virus diversity and host interactions through global metagenomics.</title>
        <authorList>
            <person name="Schulz F."/>
            <person name="Roux S."/>
            <person name="Paez-Espino D."/>
            <person name="Jungbluth S."/>
            <person name="Walsh D.A."/>
            <person name="Denef V.J."/>
            <person name="McMahon K.D."/>
            <person name="Konstantinidis K.T."/>
            <person name="Eloe-Fadrosh E.A."/>
            <person name="Kyrpides N.C."/>
            <person name="Woyke T."/>
        </authorList>
    </citation>
    <scope>NUCLEOTIDE SEQUENCE</scope>
    <source>
        <strain evidence="2">GVMAG-M-3300021964-36</strain>
    </source>
</reference>
<accession>A0A6C0CSX6</accession>
<dbReference type="EMBL" id="MN739483">
    <property type="protein sequence ID" value="QHT07561.1"/>
    <property type="molecule type" value="Genomic_DNA"/>
</dbReference>
<evidence type="ECO:0000313" key="2">
    <source>
        <dbReference type="EMBL" id="QHT07561.1"/>
    </source>
</evidence>
<dbReference type="AlphaFoldDB" id="A0A6C0CSX6"/>
<keyword evidence="1" id="KW-0175">Coiled coil</keyword>
<feature type="coiled-coil region" evidence="1">
    <location>
        <begin position="367"/>
        <end position="394"/>
    </location>
</feature>
<proteinExistence type="predicted"/>
<protein>
    <submittedName>
        <fullName evidence="2">Uncharacterized protein</fullName>
    </submittedName>
</protein>
<name>A0A6C0CSX6_9ZZZZ</name>
<sequence length="395" mass="45722">MNTTSSSSFMSISNLRTLITIFENFFKDKYRQYSFPRSLNLKEVIYETMTKIDQNKEYNNLTKTELNKITLSIVKNVVKNKLEVVDRPTMNDGKKGEIELNKQFEALSESRREVMFSPPPTTKSEPTDTALSDSEFLESLKNMELMRDSIDQNGSVDQNIADIFKNNLLSNPKDLFSSLIQKEAEPIPEMKEIVQERSDFYIKPEKKPDLLKKYICIDSRERSDFVIDPFHYTIQFEESIRNISSVTLTYVLFNPTINGIDDLYVNLQIDEFNQDKIVSTNAHLKNAFAQLPIQGDRGVYDNALNERITRDFVIPLSALNKLTISFVKFDGTYLETIGEHFIKLEVEYFNSIGGDLDLDPPNLNSFQNTLQEEIFMANDELENMNEEVMNQEEDE</sequence>